<dbReference type="EMBL" id="BOQN01000069">
    <property type="protein sequence ID" value="GIM93697.1"/>
    <property type="molecule type" value="Genomic_DNA"/>
</dbReference>
<dbReference type="AlphaFoldDB" id="A0A919TE80"/>
<evidence type="ECO:0000313" key="2">
    <source>
        <dbReference type="Proteomes" id="UP000677082"/>
    </source>
</evidence>
<organism evidence="1 2">
    <name type="scientific">Paractinoplanes toevensis</name>
    <dbReference type="NCBI Taxonomy" id="571911"/>
    <lineage>
        <taxon>Bacteria</taxon>
        <taxon>Bacillati</taxon>
        <taxon>Actinomycetota</taxon>
        <taxon>Actinomycetes</taxon>
        <taxon>Micromonosporales</taxon>
        <taxon>Micromonosporaceae</taxon>
        <taxon>Paractinoplanes</taxon>
    </lineage>
</organism>
<comment type="caution">
    <text evidence="1">The sequence shown here is derived from an EMBL/GenBank/DDBJ whole genome shotgun (WGS) entry which is preliminary data.</text>
</comment>
<proteinExistence type="predicted"/>
<gene>
    <name evidence="1" type="ORF">Ato02nite_054900</name>
</gene>
<accession>A0A919TE80</accession>
<reference evidence="1 2" key="1">
    <citation type="submission" date="2021-03" db="EMBL/GenBank/DDBJ databases">
        <title>Whole genome shotgun sequence of Actinoplanes toevensis NBRC 105298.</title>
        <authorList>
            <person name="Komaki H."/>
            <person name="Tamura T."/>
        </authorList>
    </citation>
    <scope>NUCLEOTIDE SEQUENCE [LARGE SCALE GENOMIC DNA]</scope>
    <source>
        <strain evidence="1 2">NBRC 105298</strain>
    </source>
</reference>
<protein>
    <submittedName>
        <fullName evidence="1">Uncharacterized protein</fullName>
    </submittedName>
</protein>
<dbReference type="Proteomes" id="UP000677082">
    <property type="component" value="Unassembled WGS sequence"/>
</dbReference>
<sequence>MSYPADKAKRFVRRRPRRRSRRAEVEKVLSRVGVLERIASRISEDDQSRADLLKVSRDVLADLDPIPVSVAAPLLGVSEPTVRSWTRRGLLIYADAQDNGLDVRRLYEVIALVRELRAAGQTHDLLNKVWQRLADNAVLERSDLRESLVQMRRGDGIPTDIDELERDLGIAD</sequence>
<name>A0A919TE80_9ACTN</name>
<keyword evidence="2" id="KW-1185">Reference proteome</keyword>
<evidence type="ECO:0000313" key="1">
    <source>
        <dbReference type="EMBL" id="GIM93697.1"/>
    </source>
</evidence>